<feature type="disulfide bond" evidence="6">
    <location>
        <begin position="239"/>
        <end position="249"/>
    </location>
</feature>
<evidence type="ECO:0000256" key="4">
    <source>
        <dbReference type="ARBA" id="ARBA00023170"/>
    </source>
</evidence>
<keyword evidence="10" id="KW-1185">Reference proteome</keyword>
<dbReference type="AlphaFoldDB" id="A0A8B6GV99"/>
<keyword evidence="4" id="KW-0675">Receptor</keyword>
<dbReference type="PROSITE" id="PS50287">
    <property type="entry name" value="SRCR_2"/>
    <property type="match status" value="5"/>
</dbReference>
<evidence type="ECO:0000256" key="3">
    <source>
        <dbReference type="ARBA" id="ARBA00023157"/>
    </source>
</evidence>
<evidence type="ECO:0000256" key="6">
    <source>
        <dbReference type="PROSITE-ProRule" id="PRU00196"/>
    </source>
</evidence>
<feature type="transmembrane region" description="Helical" evidence="7">
    <location>
        <begin position="21"/>
        <end position="39"/>
    </location>
</feature>
<protein>
    <submittedName>
        <fullName evidence="9">Deleted in malignant brain tumors 1 protein</fullName>
    </submittedName>
</protein>
<gene>
    <name evidence="9" type="ORF">MGAL_10B056699</name>
</gene>
<dbReference type="PANTHER" id="PTHR48071">
    <property type="entry name" value="SRCR DOMAIN-CONTAINING PROTEIN"/>
    <property type="match status" value="1"/>
</dbReference>
<keyword evidence="7" id="KW-0812">Transmembrane</keyword>
<comment type="caution">
    <text evidence="6">Lacks conserved residue(s) required for the propagation of feature annotation.</text>
</comment>
<name>A0A8B6GV99_MYTGA</name>
<dbReference type="OrthoDB" id="6156774at2759"/>
<feature type="disulfide bond" evidence="6">
    <location>
        <begin position="350"/>
        <end position="360"/>
    </location>
</feature>
<keyword evidence="7" id="KW-0472">Membrane</keyword>
<feature type="disulfide bond" evidence="6">
    <location>
        <begin position="195"/>
        <end position="259"/>
    </location>
</feature>
<dbReference type="SUPFAM" id="SSF56487">
    <property type="entry name" value="SRCR-like"/>
    <property type="match status" value="5"/>
</dbReference>
<evidence type="ECO:0000313" key="9">
    <source>
        <dbReference type="EMBL" id="VDI69551.1"/>
    </source>
</evidence>
<dbReference type="PANTHER" id="PTHR48071:SF28">
    <property type="entry name" value="SRCR DOMAIN-CONTAINING PROTEIN"/>
    <property type="match status" value="1"/>
</dbReference>
<evidence type="ECO:0000256" key="5">
    <source>
        <dbReference type="ARBA" id="ARBA00023180"/>
    </source>
</evidence>
<dbReference type="GO" id="GO:0016020">
    <property type="term" value="C:membrane"/>
    <property type="evidence" value="ECO:0007669"/>
    <property type="project" value="InterPro"/>
</dbReference>
<dbReference type="FunFam" id="3.10.250.10:FF:000006">
    <property type="entry name" value="neurotrypsin isoform X2"/>
    <property type="match status" value="2"/>
</dbReference>
<reference evidence="9" key="1">
    <citation type="submission" date="2018-11" db="EMBL/GenBank/DDBJ databases">
        <authorList>
            <person name="Alioto T."/>
            <person name="Alioto T."/>
        </authorList>
    </citation>
    <scope>NUCLEOTIDE SEQUENCE</scope>
</reference>
<feature type="domain" description="SRCR" evidence="8">
    <location>
        <begin position="393"/>
        <end position="495"/>
    </location>
</feature>
<evidence type="ECO:0000313" key="10">
    <source>
        <dbReference type="Proteomes" id="UP000596742"/>
    </source>
</evidence>
<keyword evidence="1" id="KW-0732">Signal</keyword>
<feature type="domain" description="SRCR" evidence="8">
    <location>
        <begin position="506"/>
        <end position="612"/>
    </location>
</feature>
<feature type="disulfide bond" evidence="6">
    <location>
        <begin position="579"/>
        <end position="589"/>
    </location>
</feature>
<proteinExistence type="predicted"/>
<dbReference type="FunFam" id="3.10.250.10:FF:000001">
    <property type="entry name" value="Lysyl oxidase 4 isoform X1"/>
    <property type="match status" value="1"/>
</dbReference>
<dbReference type="Proteomes" id="UP000596742">
    <property type="component" value="Unassembled WGS sequence"/>
</dbReference>
<dbReference type="InterPro" id="IPR036772">
    <property type="entry name" value="SRCR-like_dom_sf"/>
</dbReference>
<keyword evidence="3 6" id="KW-1015">Disulfide bond</keyword>
<dbReference type="FunFam" id="3.10.250.10:FF:000007">
    <property type="entry name" value="Soluble scavenger receptor cysteine-rich domain-containing protein SSC5D"/>
    <property type="match status" value="2"/>
</dbReference>
<evidence type="ECO:0000256" key="7">
    <source>
        <dbReference type="SAM" id="Phobius"/>
    </source>
</evidence>
<dbReference type="SMART" id="SM00202">
    <property type="entry name" value="SR"/>
    <property type="match status" value="5"/>
</dbReference>
<evidence type="ECO:0000259" key="8">
    <source>
        <dbReference type="PROSITE" id="PS50287"/>
    </source>
</evidence>
<dbReference type="PROSITE" id="PS00420">
    <property type="entry name" value="SRCR_1"/>
    <property type="match status" value="4"/>
</dbReference>
<feature type="domain" description="SRCR" evidence="8">
    <location>
        <begin position="62"/>
        <end position="159"/>
    </location>
</feature>
<dbReference type="PRINTS" id="PR00258">
    <property type="entry name" value="SPERACTRCPTR"/>
</dbReference>
<organism evidence="9 10">
    <name type="scientific">Mytilus galloprovincialis</name>
    <name type="common">Mediterranean mussel</name>
    <dbReference type="NCBI Taxonomy" id="29158"/>
    <lineage>
        <taxon>Eukaryota</taxon>
        <taxon>Metazoa</taxon>
        <taxon>Spiralia</taxon>
        <taxon>Lophotrochozoa</taxon>
        <taxon>Mollusca</taxon>
        <taxon>Bivalvia</taxon>
        <taxon>Autobranchia</taxon>
        <taxon>Pteriomorphia</taxon>
        <taxon>Mytilida</taxon>
        <taxon>Mytiloidea</taxon>
        <taxon>Mytilidae</taxon>
        <taxon>Mytilinae</taxon>
        <taxon>Mytilus</taxon>
    </lineage>
</organism>
<comment type="caution">
    <text evidence="9">The sequence shown here is derived from an EMBL/GenBank/DDBJ whole genome shotgun (WGS) entry which is preliminary data.</text>
</comment>
<accession>A0A8B6GV99</accession>
<dbReference type="Gene3D" id="3.10.250.10">
    <property type="entry name" value="SRCR-like domain"/>
    <property type="match status" value="5"/>
</dbReference>
<keyword evidence="7" id="KW-1133">Transmembrane helix</keyword>
<dbReference type="InterPro" id="IPR001190">
    <property type="entry name" value="SRCR"/>
</dbReference>
<feature type="domain" description="SRCR" evidence="8">
    <location>
        <begin position="170"/>
        <end position="270"/>
    </location>
</feature>
<evidence type="ECO:0000256" key="1">
    <source>
        <dbReference type="ARBA" id="ARBA00022729"/>
    </source>
</evidence>
<feature type="non-terminal residue" evidence="9">
    <location>
        <position position="618"/>
    </location>
</feature>
<feature type="disulfide bond" evidence="6">
    <location>
        <begin position="208"/>
        <end position="269"/>
    </location>
</feature>
<sequence>LILQHHGVVCYMILWQKFVKFLYAFCFSASYINITNLSVSGHRMRHYKPVIWMILTATISEVRLTGGVGPWEGTVEVYTDGSWGTLCDYDFDLKDARVVCRMLGFGREIQFFPLAKFGQGVGKSLFSYLSCSGNEQNIGSCGYRKSTCSHSQDVGISCVRTNRLETTEGIRLIGGTGPYEGTVELNVNGQWGTICDTNFDKHDADVVCRMAGYTRAIQAFSNAHFGHGNGSSMLYNVHCSGNEDHLDSCGSNGWFSSTCTHDNDAGVACLDSGRKSISQGVQFVGGTGPHEGTVEINVNGEWGTICGSYFDMNDAEVICRMAGYSRALQAYSNAHFGPGNGSVILSTLKCSGNENIVDSCGSDGWYKTGTCAHSTDAGVVCLRNANKYTTEGIRLVGGAGPFEGRVELNINGQWGTICDNSFDLPDAEVICKMAGYSSALQSFTTGHFGVGAGPIYLDSLQCSGHERHLDSCASSGLFKISSSCQHSDDVGVACLSGNRTDVVQGVRLVGGFKQWEGRVELKVNGQWDTICGYSSGFDIDDAKVICRMAGLSTSGKVQVFPNAYFGRGTGPVLLSGLTCAGHEDNIDSCGSDGWYKTGSYCGHQYDVGVSCPDDNPFG</sequence>
<dbReference type="Pfam" id="PF00530">
    <property type="entry name" value="SRCR"/>
    <property type="match status" value="5"/>
</dbReference>
<keyword evidence="5" id="KW-0325">Glycoprotein</keyword>
<dbReference type="EMBL" id="UYJE01009052">
    <property type="protein sequence ID" value="VDI69551.1"/>
    <property type="molecule type" value="Genomic_DNA"/>
</dbReference>
<feature type="domain" description="SRCR" evidence="8">
    <location>
        <begin position="281"/>
        <end position="382"/>
    </location>
</feature>
<feature type="disulfide bond" evidence="6">
    <location>
        <begin position="462"/>
        <end position="472"/>
    </location>
</feature>
<feature type="disulfide bond" evidence="6">
    <location>
        <begin position="131"/>
        <end position="141"/>
    </location>
</feature>
<keyword evidence="2" id="KW-0677">Repeat</keyword>
<evidence type="ECO:0000256" key="2">
    <source>
        <dbReference type="ARBA" id="ARBA00022737"/>
    </source>
</evidence>